<evidence type="ECO:0000256" key="3">
    <source>
        <dbReference type="ARBA" id="ARBA00022692"/>
    </source>
</evidence>
<evidence type="ECO:0000256" key="6">
    <source>
        <dbReference type="SAM" id="MobiDB-lite"/>
    </source>
</evidence>
<evidence type="ECO:0000256" key="2">
    <source>
        <dbReference type="ARBA" id="ARBA00006843"/>
    </source>
</evidence>
<dbReference type="InterPro" id="IPR051423">
    <property type="entry name" value="CD225/Dispanin"/>
</dbReference>
<evidence type="ECO:0000313" key="9">
    <source>
        <dbReference type="Proteomes" id="UP000005408"/>
    </source>
</evidence>
<evidence type="ECO:0008006" key="10">
    <source>
        <dbReference type="Google" id="ProtNLM"/>
    </source>
</evidence>
<feature type="region of interest" description="Disordered" evidence="6">
    <location>
        <begin position="160"/>
        <end position="189"/>
    </location>
</feature>
<dbReference type="EnsemblMetazoa" id="G3991.2">
    <property type="protein sequence ID" value="G3991.2:cds"/>
    <property type="gene ID" value="G3991"/>
</dbReference>
<feature type="transmembrane region" description="Helical" evidence="7">
    <location>
        <begin position="307"/>
        <end position="329"/>
    </location>
</feature>
<dbReference type="AlphaFoldDB" id="A0A8W8MZD4"/>
<name>A0A8W8MZD4_MAGGI</name>
<sequence>MDHFGDEPPPPYQPSPGNGNPPYYPPPKYTDQPRITSEQSFTNPSIVAPGPVRMNEPPPPPDYMNRAIFVTMCCFWPTGNFAIMKASESRSAIARGDMESARSHSSTARQLSNISVIAGVAFLLVGMLIAGPQSIKPLESGRTFGVFYKKGQPQKILGEIMDDEDKPNSEYQSNPNDEDKPYSEYQSNPNVWTTSSAPLQQITVHQEFSGFEGNTNQQWGRSEENSNQQLDGFIANPQNPYMVAPEQMTMDERPPHDFMHRAICVTICCFWPTGIVAILKASEARNAYARGDIEAAKRSTHEAHQMSNISILIGLASFLLVLIIVGILIGTGN</sequence>
<dbReference type="Proteomes" id="UP000005408">
    <property type="component" value="Unassembled WGS sequence"/>
</dbReference>
<evidence type="ECO:0000256" key="7">
    <source>
        <dbReference type="SAM" id="Phobius"/>
    </source>
</evidence>
<feature type="transmembrane region" description="Helical" evidence="7">
    <location>
        <begin position="63"/>
        <end position="83"/>
    </location>
</feature>
<dbReference type="InterPro" id="IPR007593">
    <property type="entry name" value="CD225/Dispanin_fam"/>
</dbReference>
<organism evidence="8 9">
    <name type="scientific">Magallana gigas</name>
    <name type="common">Pacific oyster</name>
    <name type="synonym">Crassostrea gigas</name>
    <dbReference type="NCBI Taxonomy" id="29159"/>
    <lineage>
        <taxon>Eukaryota</taxon>
        <taxon>Metazoa</taxon>
        <taxon>Spiralia</taxon>
        <taxon>Lophotrochozoa</taxon>
        <taxon>Mollusca</taxon>
        <taxon>Bivalvia</taxon>
        <taxon>Autobranchia</taxon>
        <taxon>Pteriomorphia</taxon>
        <taxon>Ostreida</taxon>
        <taxon>Ostreoidea</taxon>
        <taxon>Ostreidae</taxon>
        <taxon>Magallana</taxon>
    </lineage>
</organism>
<dbReference type="GO" id="GO:0016020">
    <property type="term" value="C:membrane"/>
    <property type="evidence" value="ECO:0007669"/>
    <property type="project" value="UniProtKB-SubCell"/>
</dbReference>
<keyword evidence="3 7" id="KW-0812">Transmembrane</keyword>
<dbReference type="PANTHER" id="PTHR14948">
    <property type="entry name" value="NG5"/>
    <property type="match status" value="1"/>
</dbReference>
<feature type="compositionally biased region" description="Polar residues" evidence="6">
    <location>
        <begin position="33"/>
        <end position="45"/>
    </location>
</feature>
<evidence type="ECO:0000256" key="4">
    <source>
        <dbReference type="ARBA" id="ARBA00022989"/>
    </source>
</evidence>
<reference evidence="8" key="1">
    <citation type="submission" date="2022-08" db="UniProtKB">
        <authorList>
            <consortium name="EnsemblMetazoa"/>
        </authorList>
    </citation>
    <scope>IDENTIFICATION</scope>
    <source>
        <strain evidence="8">05x7-T-G4-1.051#20</strain>
    </source>
</reference>
<evidence type="ECO:0000256" key="1">
    <source>
        <dbReference type="ARBA" id="ARBA00004370"/>
    </source>
</evidence>
<feature type="region of interest" description="Disordered" evidence="6">
    <location>
        <begin position="1"/>
        <end position="59"/>
    </location>
</feature>
<dbReference type="PANTHER" id="PTHR14948:SF25">
    <property type="entry name" value="DUF4190 DOMAIN-CONTAINING PROTEIN"/>
    <property type="match status" value="1"/>
</dbReference>
<protein>
    <recommendedName>
        <fullName evidence="10">Proline-rich transmembrane protein 1</fullName>
    </recommendedName>
</protein>
<dbReference type="Pfam" id="PF04505">
    <property type="entry name" value="CD225"/>
    <property type="match status" value="2"/>
</dbReference>
<feature type="transmembrane region" description="Helical" evidence="7">
    <location>
        <begin position="258"/>
        <end position="279"/>
    </location>
</feature>
<feature type="transmembrane region" description="Helical" evidence="7">
    <location>
        <begin position="111"/>
        <end position="130"/>
    </location>
</feature>
<keyword evidence="9" id="KW-1185">Reference proteome</keyword>
<proteinExistence type="inferred from homology"/>
<comment type="similarity">
    <text evidence="2">Belongs to the CD225/Dispanin family.</text>
</comment>
<keyword evidence="4 7" id="KW-1133">Transmembrane helix</keyword>
<evidence type="ECO:0000256" key="5">
    <source>
        <dbReference type="ARBA" id="ARBA00023136"/>
    </source>
</evidence>
<comment type="subcellular location">
    <subcellularLocation>
        <location evidence="1">Membrane</location>
    </subcellularLocation>
</comment>
<accession>A0A8W8MZD4</accession>
<keyword evidence="5 7" id="KW-0472">Membrane</keyword>
<evidence type="ECO:0000313" key="8">
    <source>
        <dbReference type="EnsemblMetazoa" id="G3991.2:cds"/>
    </source>
</evidence>